<comment type="subcellular location">
    <subcellularLocation>
        <location evidence="4">Plastid</location>
        <location evidence="4">Chloroplast</location>
    </subcellularLocation>
</comment>
<dbReference type="GO" id="GO:0003735">
    <property type="term" value="F:structural constituent of ribosome"/>
    <property type="evidence" value="ECO:0007669"/>
    <property type="project" value="InterPro"/>
</dbReference>
<evidence type="ECO:0000313" key="5">
    <source>
        <dbReference type="EMBL" id="QRK25968.1"/>
    </source>
</evidence>
<evidence type="ECO:0000256" key="1">
    <source>
        <dbReference type="ARBA" id="ARBA00006668"/>
    </source>
</evidence>
<dbReference type="Pfam" id="PF00886">
    <property type="entry name" value="Ribosomal_S16"/>
    <property type="match status" value="1"/>
</dbReference>
<dbReference type="GO" id="GO:0009507">
    <property type="term" value="C:chloroplast"/>
    <property type="evidence" value="ECO:0007669"/>
    <property type="project" value="UniProtKB-SubCell"/>
</dbReference>
<dbReference type="NCBIfam" id="TIGR00002">
    <property type="entry name" value="S16"/>
    <property type="match status" value="1"/>
</dbReference>
<dbReference type="Gene3D" id="3.30.1320.10">
    <property type="match status" value="1"/>
</dbReference>
<protein>
    <recommendedName>
        <fullName evidence="4">Small ribosomal subunit protein bS16c</fullName>
    </recommendedName>
</protein>
<keyword evidence="2 4" id="KW-0689">Ribosomal protein</keyword>
<dbReference type="PANTHER" id="PTHR12919">
    <property type="entry name" value="30S RIBOSOMAL PROTEIN S16"/>
    <property type="match status" value="1"/>
</dbReference>
<keyword evidence="3 4" id="KW-0687">Ribonucleoprotein</keyword>
<comment type="similarity">
    <text evidence="1 4">Belongs to the bacterial ribosomal protein bS16 family.</text>
</comment>
<evidence type="ECO:0000256" key="4">
    <source>
        <dbReference type="HAMAP-Rule" id="MF_00385"/>
    </source>
</evidence>
<sequence length="84" mass="9559">MVKLRLRRHGRKQRVTYRIVAINAQSRREGEAIKEVGSYNPRNEQTQLDVSVITALLKNGAQSTATVRDILKRAKVLEQVGINF</sequence>
<keyword evidence="5" id="KW-0934">Plastid</keyword>
<dbReference type="SUPFAM" id="SSF54565">
    <property type="entry name" value="Ribosomal protein S16"/>
    <property type="match status" value="1"/>
</dbReference>
<dbReference type="InterPro" id="IPR023803">
    <property type="entry name" value="Ribosomal_bS16_dom_sf"/>
</dbReference>
<dbReference type="GO" id="GO:0015935">
    <property type="term" value="C:small ribosomal subunit"/>
    <property type="evidence" value="ECO:0007669"/>
    <property type="project" value="TreeGrafter"/>
</dbReference>
<dbReference type="EMBL" id="MT747831">
    <property type="protein sequence ID" value="QRK25968.1"/>
    <property type="molecule type" value="Genomic_DNA"/>
</dbReference>
<dbReference type="GO" id="GO:0032543">
    <property type="term" value="P:mitochondrial translation"/>
    <property type="evidence" value="ECO:0007669"/>
    <property type="project" value="TreeGrafter"/>
</dbReference>
<dbReference type="PANTHER" id="PTHR12919:SF20">
    <property type="entry name" value="SMALL RIBOSOMAL SUBUNIT PROTEIN BS16M"/>
    <property type="match status" value="1"/>
</dbReference>
<evidence type="ECO:0000256" key="3">
    <source>
        <dbReference type="ARBA" id="ARBA00023274"/>
    </source>
</evidence>
<dbReference type="HAMAP" id="MF_00385">
    <property type="entry name" value="Ribosomal_bS16"/>
    <property type="match status" value="1"/>
</dbReference>
<evidence type="ECO:0000256" key="2">
    <source>
        <dbReference type="ARBA" id="ARBA00022980"/>
    </source>
</evidence>
<accession>A0A891GQD9</accession>
<dbReference type="AlphaFoldDB" id="A0A891GQD9"/>
<geneLocation type="chloroplast" evidence="5"/>
<dbReference type="GO" id="GO:0005739">
    <property type="term" value="C:mitochondrion"/>
    <property type="evidence" value="ECO:0007669"/>
    <property type="project" value="GOC"/>
</dbReference>
<keyword evidence="5" id="KW-0150">Chloroplast</keyword>
<gene>
    <name evidence="4 5" type="primary">rps16</name>
</gene>
<dbReference type="InterPro" id="IPR000307">
    <property type="entry name" value="Ribosomal_bS16"/>
</dbReference>
<name>A0A891GQD9_PTEAQ</name>
<reference evidence="5" key="1">
    <citation type="submission" date="2020-07" db="EMBL/GenBank/DDBJ databases">
        <title>complete structure of the chloroplast genome of Pteridium aquilinum subsp.japonicum.</title>
        <authorList>
            <person name="Lu Y."/>
        </authorList>
    </citation>
    <scope>NUCLEOTIDE SEQUENCE</scope>
</reference>
<organism evidence="5">
    <name type="scientific">Pteridium aquilinum subsp. japonicum</name>
    <dbReference type="NCBI Taxonomy" id="378122"/>
    <lineage>
        <taxon>Eukaryota</taxon>
        <taxon>Viridiplantae</taxon>
        <taxon>Streptophyta</taxon>
        <taxon>Embryophyta</taxon>
        <taxon>Tracheophyta</taxon>
        <taxon>Polypodiopsida</taxon>
        <taxon>Polypodiidae</taxon>
        <taxon>Polypodiales</taxon>
        <taxon>Dennstaedtiineae</taxon>
        <taxon>Dennstaedtiaceae</taxon>
        <taxon>Pteridium</taxon>
    </lineage>
</organism>
<proteinExistence type="inferred from homology"/>